<dbReference type="AlphaFoldDB" id="A0AAV2N0L0"/>
<gene>
    <name evidence="1" type="ORF">LPLAT_LOCUS338</name>
</gene>
<reference evidence="1 2" key="1">
    <citation type="submission" date="2024-04" db="EMBL/GenBank/DDBJ databases">
        <authorList>
            <consortium name="Molecular Ecology Group"/>
        </authorList>
    </citation>
    <scope>NUCLEOTIDE SEQUENCE [LARGE SCALE GENOMIC DNA]</scope>
</reference>
<dbReference type="Proteomes" id="UP001497644">
    <property type="component" value="Chromosome 1"/>
</dbReference>
<dbReference type="EMBL" id="OZ034824">
    <property type="protein sequence ID" value="CAL1673448.1"/>
    <property type="molecule type" value="Genomic_DNA"/>
</dbReference>
<evidence type="ECO:0000313" key="2">
    <source>
        <dbReference type="Proteomes" id="UP001497644"/>
    </source>
</evidence>
<keyword evidence="2" id="KW-1185">Reference proteome</keyword>
<protein>
    <submittedName>
        <fullName evidence="1">Uncharacterized protein</fullName>
    </submittedName>
</protein>
<organism evidence="1 2">
    <name type="scientific">Lasius platythorax</name>
    <dbReference type="NCBI Taxonomy" id="488582"/>
    <lineage>
        <taxon>Eukaryota</taxon>
        <taxon>Metazoa</taxon>
        <taxon>Ecdysozoa</taxon>
        <taxon>Arthropoda</taxon>
        <taxon>Hexapoda</taxon>
        <taxon>Insecta</taxon>
        <taxon>Pterygota</taxon>
        <taxon>Neoptera</taxon>
        <taxon>Endopterygota</taxon>
        <taxon>Hymenoptera</taxon>
        <taxon>Apocrita</taxon>
        <taxon>Aculeata</taxon>
        <taxon>Formicoidea</taxon>
        <taxon>Formicidae</taxon>
        <taxon>Formicinae</taxon>
        <taxon>Lasius</taxon>
        <taxon>Lasius</taxon>
    </lineage>
</organism>
<proteinExistence type="predicted"/>
<name>A0AAV2N0L0_9HYME</name>
<evidence type="ECO:0000313" key="1">
    <source>
        <dbReference type="EMBL" id="CAL1673448.1"/>
    </source>
</evidence>
<accession>A0AAV2N0L0</accession>
<sequence>MRGKKKIYPLVAEMPEARRIPLNWNALLRLSDLGGFLRKWAFKCALGPFTSADAIEYYDLRCVRDRPKSDRKSQRVGRFHGNYTINCSCS</sequence>